<dbReference type="STRING" id="1910958.BTM30_04235"/>
<evidence type="ECO:0000256" key="1">
    <source>
        <dbReference type="SAM" id="Phobius"/>
    </source>
</evidence>
<comment type="caution">
    <text evidence="2">The sequence shown here is derived from an EMBL/GenBank/DDBJ whole genome shotgun (WGS) entry which is preliminary data.</text>
</comment>
<dbReference type="RefSeq" id="WP_106499074.1">
    <property type="nucleotide sequence ID" value="NZ_PXVC01000005.1"/>
</dbReference>
<organism evidence="2 3">
    <name type="scientific">Synechococcus lacustris str. Tous</name>
    <dbReference type="NCBI Taxonomy" id="1910958"/>
    <lineage>
        <taxon>Bacteria</taxon>
        <taxon>Bacillati</taxon>
        <taxon>Cyanobacteriota</taxon>
        <taxon>Cyanophyceae</taxon>
        <taxon>Synechococcales</taxon>
        <taxon>Synechococcaceae</taxon>
        <taxon>Synechococcus</taxon>
    </lineage>
</organism>
<feature type="transmembrane region" description="Helical" evidence="1">
    <location>
        <begin position="82"/>
        <end position="103"/>
    </location>
</feature>
<dbReference type="EMBL" id="PXVC01000005">
    <property type="protein sequence ID" value="PSI02524.1"/>
    <property type="molecule type" value="Genomic_DNA"/>
</dbReference>
<evidence type="ECO:0000313" key="3">
    <source>
        <dbReference type="Proteomes" id="UP000240206"/>
    </source>
</evidence>
<keyword evidence="1" id="KW-1133">Transmembrane helix</keyword>
<dbReference type="Proteomes" id="UP000240206">
    <property type="component" value="Unassembled WGS sequence"/>
</dbReference>
<dbReference type="AlphaFoldDB" id="A0A2P7EH24"/>
<feature type="transmembrane region" description="Helical" evidence="1">
    <location>
        <begin position="49"/>
        <end position="70"/>
    </location>
</feature>
<proteinExistence type="predicted"/>
<keyword evidence="1" id="KW-0472">Membrane</keyword>
<dbReference type="NCBIfam" id="NF038305">
    <property type="entry name" value="HpsJ_fam"/>
    <property type="match status" value="1"/>
</dbReference>
<accession>A0A2P7EH24</accession>
<protein>
    <submittedName>
        <fullName evidence="2">Uncharacterized protein</fullName>
    </submittedName>
</protein>
<dbReference type="InterPro" id="IPR047709">
    <property type="entry name" value="HpsJ-like"/>
</dbReference>
<feature type="transmembrane region" description="Helical" evidence="1">
    <location>
        <begin position="12"/>
        <end position="37"/>
    </location>
</feature>
<reference evidence="3" key="1">
    <citation type="submission" date="2018-03" db="EMBL/GenBank/DDBJ databases">
        <title>Ecological and genomic features of two cosmopolitan and abundant freshwater picocyanobacteria.</title>
        <authorList>
            <person name="Cabello-Yeves P.J."/>
            <person name="Picazo A."/>
            <person name="Camacho A."/>
            <person name="Callieri C."/>
            <person name="Rosselli R."/>
            <person name="Roda-Garcia J."/>
            <person name="Coutinho F.H."/>
            <person name="Rodriguez-Valera F."/>
        </authorList>
    </citation>
    <scope>NUCLEOTIDE SEQUENCE [LARGE SCALE GENOMIC DNA]</scope>
    <source>
        <strain evidence="3">Tous</strain>
    </source>
</reference>
<name>A0A2P7EH24_9SYNE</name>
<evidence type="ECO:0000313" key="2">
    <source>
        <dbReference type="EMBL" id="PSI02524.1"/>
    </source>
</evidence>
<keyword evidence="1" id="KW-0812">Transmembrane</keyword>
<gene>
    <name evidence="2" type="ORF">C7K08_02525</name>
</gene>
<feature type="transmembrane region" description="Helical" evidence="1">
    <location>
        <begin position="194"/>
        <end position="215"/>
    </location>
</feature>
<keyword evidence="3" id="KW-1185">Reference proteome</keyword>
<sequence length="216" mass="22972">MPELSPSRLSGLLRWIGGVLVLVLALELLAVLSANAWGEEAFSQLVVDTLIKGSPMALVGLLLMLVGSRLDQPQQLRSPLRWTVFGVGIALALSLLVAVPVTISGNAILQKQADQAVSQKQMELERAQAESNNPQLIEALVGQLRQAGQLDPNLSDELASGQAKRFIDGRLGQLKQQVQQAERARSLTLGQRRFSGTGVALLLALATAAVAMAAIL</sequence>